<keyword evidence="4" id="KW-1003">Cell membrane</keyword>
<dbReference type="AlphaFoldDB" id="A0A9D1EXD8"/>
<evidence type="ECO:0000313" key="10">
    <source>
        <dbReference type="EMBL" id="HIS35172.1"/>
    </source>
</evidence>
<feature type="transmembrane region" description="Helical" evidence="8">
    <location>
        <begin position="6"/>
        <end position="26"/>
    </location>
</feature>
<keyword evidence="3" id="KW-0813">Transport</keyword>
<accession>A0A9D1EXD8</accession>
<name>A0A9D1EXD8_9BACT</name>
<feature type="transmembrane region" description="Helical" evidence="8">
    <location>
        <begin position="263"/>
        <end position="279"/>
    </location>
</feature>
<reference evidence="10" key="2">
    <citation type="journal article" date="2021" name="PeerJ">
        <title>Extensive microbial diversity within the chicken gut microbiome revealed by metagenomics and culture.</title>
        <authorList>
            <person name="Gilroy R."/>
            <person name="Ravi A."/>
            <person name="Getino M."/>
            <person name="Pursley I."/>
            <person name="Horton D.L."/>
            <person name="Alikhan N.F."/>
            <person name="Baker D."/>
            <person name="Gharbi K."/>
            <person name="Hall N."/>
            <person name="Watson M."/>
            <person name="Adriaenssens E.M."/>
            <person name="Foster-Nyarko E."/>
            <person name="Jarju S."/>
            <person name="Secka A."/>
            <person name="Antonio M."/>
            <person name="Oren A."/>
            <person name="Chaudhuri R.R."/>
            <person name="La Ragione R."/>
            <person name="Hildebrand F."/>
            <person name="Pallen M.J."/>
        </authorList>
    </citation>
    <scope>NUCLEOTIDE SEQUENCE</scope>
    <source>
        <strain evidence="10">6276</strain>
    </source>
</reference>
<keyword evidence="6 8" id="KW-1133">Transmembrane helix</keyword>
<reference evidence="10" key="1">
    <citation type="submission" date="2020-10" db="EMBL/GenBank/DDBJ databases">
        <authorList>
            <person name="Gilroy R."/>
        </authorList>
    </citation>
    <scope>NUCLEOTIDE SEQUENCE</scope>
    <source>
        <strain evidence="10">6276</strain>
    </source>
</reference>
<evidence type="ECO:0000256" key="2">
    <source>
        <dbReference type="ARBA" id="ARBA00009843"/>
    </source>
</evidence>
<feature type="transmembrane region" description="Helical" evidence="8">
    <location>
        <begin position="240"/>
        <end position="257"/>
    </location>
</feature>
<comment type="subcellular location">
    <subcellularLocation>
        <location evidence="1">Cell membrane</location>
        <topology evidence="1">Multi-pass membrane protein</topology>
    </subcellularLocation>
</comment>
<keyword evidence="5 8" id="KW-0812">Transmembrane</keyword>
<dbReference type="GO" id="GO:0015105">
    <property type="term" value="F:arsenite transmembrane transporter activity"/>
    <property type="evidence" value="ECO:0007669"/>
    <property type="project" value="InterPro"/>
</dbReference>
<dbReference type="CDD" id="cd01116">
    <property type="entry name" value="P_permease"/>
    <property type="match status" value="1"/>
</dbReference>
<feature type="transmembrane region" description="Helical" evidence="8">
    <location>
        <begin position="108"/>
        <end position="126"/>
    </location>
</feature>
<protein>
    <submittedName>
        <fullName evidence="10">ArsB/NhaD family transporter</fullName>
    </submittedName>
</protein>
<dbReference type="GO" id="GO:0005886">
    <property type="term" value="C:plasma membrane"/>
    <property type="evidence" value="ECO:0007669"/>
    <property type="project" value="UniProtKB-SubCell"/>
</dbReference>
<feature type="domain" description="Citrate transporter-like" evidence="9">
    <location>
        <begin position="21"/>
        <end position="383"/>
    </location>
</feature>
<gene>
    <name evidence="10" type="ORF">IAC10_00875</name>
</gene>
<dbReference type="PRINTS" id="PR00758">
    <property type="entry name" value="ARSENICPUMP"/>
</dbReference>
<sequence length="442" mass="48116">MENFISTHGMVISGAILLIAYIFIASEKIQKSVVALVGASLTMLLGLLPFKGYYDAQAHTYVRSVFDYIAFEVIFLLIGMMIIVHIASKSGVFKWMAIELLKLTKGHPKLVLFTLAAFTAVASAFLDNVTTVVLMMPVTFVIAKEFDTDPVPFLITEVLASNIGGTATLIGDPPNIIIGAKAGLSFMDFVNELTAIVFIIFMVVVAVLICLFRKGLKATPEKMAHVANLDNSKTITDKKLMIRSMITLALVILGFVTHDKTHIDAYVFAVAGASFLLLFEKPKYIYRDVEWLTIFFFVGLFIIIGGFEANGGIAFLADGLIKLTHGSLNAATMLILWGSGLLSGVIDNIPYTATMAPLISQVQHTIPYAGEGHHPLWWALALGACLGGNLTIIGAAANVLVSETAATKGYPITFMRFLKYGALTTFISLTLSSIYLYFRYLH</sequence>
<evidence type="ECO:0000256" key="6">
    <source>
        <dbReference type="ARBA" id="ARBA00022989"/>
    </source>
</evidence>
<evidence type="ECO:0000256" key="4">
    <source>
        <dbReference type="ARBA" id="ARBA00022475"/>
    </source>
</evidence>
<evidence type="ECO:0000256" key="7">
    <source>
        <dbReference type="ARBA" id="ARBA00023136"/>
    </source>
</evidence>
<dbReference type="PANTHER" id="PTHR43568">
    <property type="entry name" value="P PROTEIN"/>
    <property type="match status" value="1"/>
</dbReference>
<dbReference type="InterPro" id="IPR004680">
    <property type="entry name" value="Cit_transptr-like_dom"/>
</dbReference>
<dbReference type="EMBL" id="DVIU01000019">
    <property type="protein sequence ID" value="HIS35172.1"/>
    <property type="molecule type" value="Genomic_DNA"/>
</dbReference>
<comment type="similarity">
    <text evidence="2">Belongs to the CitM (TC 2.A.11) transporter family.</text>
</comment>
<dbReference type="InterPro" id="IPR051475">
    <property type="entry name" value="Diverse_Ion_Transporter"/>
</dbReference>
<dbReference type="Pfam" id="PF03600">
    <property type="entry name" value="CitMHS"/>
    <property type="match status" value="1"/>
</dbReference>
<dbReference type="Proteomes" id="UP000823928">
    <property type="component" value="Unassembled WGS sequence"/>
</dbReference>
<feature type="transmembrane region" description="Helical" evidence="8">
    <location>
        <begin position="193"/>
        <end position="212"/>
    </location>
</feature>
<feature type="transmembrane region" description="Helical" evidence="8">
    <location>
        <begin position="376"/>
        <end position="397"/>
    </location>
</feature>
<feature type="transmembrane region" description="Helical" evidence="8">
    <location>
        <begin position="417"/>
        <end position="438"/>
    </location>
</feature>
<dbReference type="InterPro" id="IPR000802">
    <property type="entry name" value="Arsenical_pump_ArsB"/>
</dbReference>
<evidence type="ECO:0000256" key="5">
    <source>
        <dbReference type="ARBA" id="ARBA00022692"/>
    </source>
</evidence>
<organism evidence="10 11">
    <name type="scientific">Candidatus Scatousia excrementigallinarum</name>
    <dbReference type="NCBI Taxonomy" id="2840935"/>
    <lineage>
        <taxon>Bacteria</taxon>
        <taxon>Candidatus Scatousia</taxon>
    </lineage>
</organism>
<keyword evidence="7 8" id="KW-0472">Membrane</keyword>
<evidence type="ECO:0000256" key="1">
    <source>
        <dbReference type="ARBA" id="ARBA00004651"/>
    </source>
</evidence>
<evidence type="ECO:0000259" key="9">
    <source>
        <dbReference type="Pfam" id="PF03600"/>
    </source>
</evidence>
<comment type="caution">
    <text evidence="10">The sequence shown here is derived from an EMBL/GenBank/DDBJ whole genome shotgun (WGS) entry which is preliminary data.</text>
</comment>
<evidence type="ECO:0000313" key="11">
    <source>
        <dbReference type="Proteomes" id="UP000823928"/>
    </source>
</evidence>
<evidence type="ECO:0000256" key="3">
    <source>
        <dbReference type="ARBA" id="ARBA00022448"/>
    </source>
</evidence>
<evidence type="ECO:0000256" key="8">
    <source>
        <dbReference type="SAM" id="Phobius"/>
    </source>
</evidence>
<feature type="transmembrane region" description="Helical" evidence="8">
    <location>
        <begin position="33"/>
        <end position="54"/>
    </location>
</feature>
<dbReference type="PANTHER" id="PTHR43568:SF1">
    <property type="entry name" value="P PROTEIN"/>
    <property type="match status" value="1"/>
</dbReference>
<feature type="transmembrane region" description="Helical" evidence="8">
    <location>
        <begin position="66"/>
        <end position="87"/>
    </location>
</feature>
<proteinExistence type="inferred from homology"/>
<feature type="transmembrane region" description="Helical" evidence="8">
    <location>
        <begin position="291"/>
        <end position="316"/>
    </location>
</feature>
<feature type="transmembrane region" description="Helical" evidence="8">
    <location>
        <begin position="328"/>
        <end position="346"/>
    </location>
</feature>